<keyword evidence="13" id="KW-0496">Mitochondrion</keyword>
<evidence type="ECO:0000256" key="10">
    <source>
        <dbReference type="ARBA" id="ARBA00049890"/>
    </source>
</evidence>
<evidence type="ECO:0000256" key="1">
    <source>
        <dbReference type="ARBA" id="ARBA00001946"/>
    </source>
</evidence>
<evidence type="ECO:0000256" key="6">
    <source>
        <dbReference type="ARBA" id="ARBA00022692"/>
    </source>
</evidence>
<evidence type="ECO:0000256" key="2">
    <source>
        <dbReference type="ARBA" id="ARBA00004141"/>
    </source>
</evidence>
<dbReference type="GO" id="GO:0006744">
    <property type="term" value="P:ubiquinone biosynthetic process"/>
    <property type="evidence" value="ECO:0007669"/>
    <property type="project" value="UniProtKB-UniRule"/>
</dbReference>
<evidence type="ECO:0000256" key="7">
    <source>
        <dbReference type="ARBA" id="ARBA00022989"/>
    </source>
</evidence>
<feature type="transmembrane region" description="Helical" evidence="13">
    <location>
        <begin position="112"/>
        <end position="136"/>
    </location>
</feature>
<dbReference type="UniPathway" id="UPA00232"/>
<comment type="similarity">
    <text evidence="3 13">Belongs to the UbiA prenyltransferase family.</text>
</comment>
<dbReference type="Ensembl" id="ENSCSAVT00000009028.1">
    <property type="protein sequence ID" value="ENSCSAVP00000008914.1"/>
    <property type="gene ID" value="ENSCSAVG00000005284.1"/>
</dbReference>
<dbReference type="InterPro" id="IPR006370">
    <property type="entry name" value="HB_polyprenyltransferase-like"/>
</dbReference>
<dbReference type="GeneTree" id="ENSGT00940000153771"/>
<keyword evidence="13" id="KW-0999">Mitochondrion inner membrane</keyword>
<dbReference type="NCBIfam" id="TIGR01474">
    <property type="entry name" value="ubiA_proteo"/>
    <property type="match status" value="1"/>
</dbReference>
<dbReference type="HOGENOM" id="CLU_034879_3_0_1"/>
<evidence type="ECO:0000313" key="14">
    <source>
        <dbReference type="Ensembl" id="ENSCSAVP00000008914.1"/>
    </source>
</evidence>
<dbReference type="FunFam" id="1.10.357.140:FF:000003">
    <property type="entry name" value="4-hydroxybenzoate polyprenyltransferase, mitochondrial"/>
    <property type="match status" value="1"/>
</dbReference>
<dbReference type="HAMAP" id="MF_01635">
    <property type="entry name" value="UbiA"/>
    <property type="match status" value="1"/>
</dbReference>
<evidence type="ECO:0000256" key="4">
    <source>
        <dbReference type="ARBA" id="ARBA00022679"/>
    </source>
</evidence>
<dbReference type="GO" id="GO:0008299">
    <property type="term" value="P:isoprenoid biosynthetic process"/>
    <property type="evidence" value="ECO:0007669"/>
    <property type="project" value="UniProtKB-UniRule"/>
</dbReference>
<dbReference type="InterPro" id="IPR039653">
    <property type="entry name" value="Prenyltransferase"/>
</dbReference>
<keyword evidence="7 13" id="KW-1133">Transmembrane helix</keyword>
<dbReference type="Proteomes" id="UP000007875">
    <property type="component" value="Unassembled WGS sequence"/>
</dbReference>
<dbReference type="InterPro" id="IPR044878">
    <property type="entry name" value="UbiA_sf"/>
</dbReference>
<comment type="catalytic activity">
    <reaction evidence="12">
        <text>an all-trans-polyprenyl diphosphate + 4-hydroxybenzoate = a 4-hydroxy-3-(all-trans-polyprenyl)benzoate + diphosphate</text>
        <dbReference type="Rhea" id="RHEA:44504"/>
        <dbReference type="Rhea" id="RHEA-COMP:9514"/>
        <dbReference type="Rhea" id="RHEA-COMP:9564"/>
        <dbReference type="ChEBI" id="CHEBI:17879"/>
        <dbReference type="ChEBI" id="CHEBI:33019"/>
        <dbReference type="ChEBI" id="CHEBI:58914"/>
        <dbReference type="ChEBI" id="CHEBI:78396"/>
        <dbReference type="EC" id="2.5.1.39"/>
    </reaction>
    <physiologicalReaction direction="left-to-right" evidence="12">
        <dbReference type="Rhea" id="RHEA:44505"/>
    </physiologicalReaction>
</comment>
<comment type="pathway">
    <text evidence="13">Cofactor biosynthesis; ubiquinone biosynthesis.</text>
</comment>
<evidence type="ECO:0000256" key="3">
    <source>
        <dbReference type="ARBA" id="ARBA00005985"/>
    </source>
</evidence>
<dbReference type="GO" id="GO:0008412">
    <property type="term" value="F:4-hydroxybenzoate polyprenyltransferase activity"/>
    <property type="evidence" value="ECO:0007669"/>
    <property type="project" value="UniProtKB-EC"/>
</dbReference>
<dbReference type="Pfam" id="PF01040">
    <property type="entry name" value="UbiA"/>
    <property type="match status" value="1"/>
</dbReference>
<dbReference type="FunFam" id="1.20.120.1780:FF:000001">
    <property type="entry name" value="4-hydroxybenzoate octaprenyltransferase"/>
    <property type="match status" value="1"/>
</dbReference>
<reference evidence="14" key="2">
    <citation type="submission" date="2025-08" db="UniProtKB">
        <authorList>
            <consortium name="Ensembl"/>
        </authorList>
    </citation>
    <scope>IDENTIFICATION</scope>
</reference>
<proteinExistence type="inferred from homology"/>
<dbReference type="Gene3D" id="1.10.357.140">
    <property type="entry name" value="UbiA prenyltransferase"/>
    <property type="match status" value="1"/>
</dbReference>
<comment type="catalytic activity">
    <reaction evidence="11">
        <text>all-trans-nonaprenyl diphosphate + 4-hydroxybenzoate = 4-hydroxy-3-(all-trans-nonaprenyl)benzoate + diphosphate</text>
        <dbReference type="Rhea" id="RHEA:17709"/>
        <dbReference type="ChEBI" id="CHEBI:17879"/>
        <dbReference type="ChEBI" id="CHEBI:33019"/>
        <dbReference type="ChEBI" id="CHEBI:58391"/>
        <dbReference type="ChEBI" id="CHEBI:84502"/>
        <dbReference type="EC" id="2.5.1.39"/>
    </reaction>
    <physiologicalReaction direction="left-to-right" evidence="11">
        <dbReference type="Rhea" id="RHEA:17710"/>
    </physiologicalReaction>
</comment>
<dbReference type="InParanoid" id="H2YUA4"/>
<feature type="transmembrane region" description="Helical" evidence="13">
    <location>
        <begin position="148"/>
        <end position="168"/>
    </location>
</feature>
<keyword evidence="6 13" id="KW-0812">Transmembrane</keyword>
<evidence type="ECO:0000256" key="9">
    <source>
        <dbReference type="ARBA" id="ARBA00023229"/>
    </source>
</evidence>
<evidence type="ECO:0000256" key="12">
    <source>
        <dbReference type="ARBA" id="ARBA00051182"/>
    </source>
</evidence>
<dbReference type="OMA" id="YAKRLHC"/>
<keyword evidence="8 13" id="KW-0472">Membrane</keyword>
<keyword evidence="9 13" id="KW-0414">Isoprene biosynthesis</keyword>
<dbReference type="CDD" id="cd13959">
    <property type="entry name" value="PT_UbiA_COQ2"/>
    <property type="match status" value="1"/>
</dbReference>
<protein>
    <recommendedName>
        <fullName evidence="13">4-hydroxybenzoate polyprenyltransferase, mitochondrial</fullName>
        <shortName evidence="13">4-HB polyprenyltransferase</shortName>
        <ecNumber evidence="13">2.5.1.39</ecNumber>
    </recommendedName>
    <alternativeName>
        <fullName evidence="13">Para-hydroxybenzoate--polyprenyltransferase</fullName>
        <shortName evidence="13">PHB:PPT</shortName>
        <shortName evidence="13">PHB:polyprenyltransferase</shortName>
    </alternativeName>
</protein>
<reference evidence="14" key="3">
    <citation type="submission" date="2025-09" db="UniProtKB">
        <authorList>
            <consortium name="Ensembl"/>
        </authorList>
    </citation>
    <scope>IDENTIFICATION</scope>
</reference>
<dbReference type="EC" id="2.5.1.39" evidence="13"/>
<dbReference type="InterPro" id="IPR000537">
    <property type="entry name" value="UbiA_prenyltransferase"/>
</dbReference>
<dbReference type="eggNOG" id="KOG1381">
    <property type="taxonomic scope" value="Eukaryota"/>
</dbReference>
<evidence type="ECO:0000256" key="8">
    <source>
        <dbReference type="ARBA" id="ARBA00023136"/>
    </source>
</evidence>
<accession>H2YUA4</accession>
<keyword evidence="4 13" id="KW-0808">Transferase</keyword>
<comment type="cofactor">
    <cofactor evidence="1 13">
        <name>Mg(2+)</name>
        <dbReference type="ChEBI" id="CHEBI:18420"/>
    </cofactor>
</comment>
<feature type="transmembrane region" description="Helical" evidence="13">
    <location>
        <begin position="25"/>
        <end position="43"/>
    </location>
</feature>
<name>H2YUA4_CIOSA</name>
<dbReference type="PANTHER" id="PTHR11048:SF28">
    <property type="entry name" value="4-HYDROXYBENZOATE POLYPRENYLTRANSFERASE, MITOCHONDRIAL"/>
    <property type="match status" value="1"/>
</dbReference>
<evidence type="ECO:0000313" key="15">
    <source>
        <dbReference type="Proteomes" id="UP000007875"/>
    </source>
</evidence>
<dbReference type="AlphaFoldDB" id="H2YUA4"/>
<dbReference type="GO" id="GO:0005743">
    <property type="term" value="C:mitochondrial inner membrane"/>
    <property type="evidence" value="ECO:0007669"/>
    <property type="project" value="UniProtKB-SubCell"/>
</dbReference>
<comment type="subcellular location">
    <subcellularLocation>
        <location evidence="2">Membrane</location>
        <topology evidence="2">Multi-pass membrane protein</topology>
    </subcellularLocation>
    <subcellularLocation>
        <location evidence="13">Mitochondrion inner membrane</location>
        <topology evidence="13">Multi-pass membrane protein</topology>
        <orientation evidence="13">Matrix side</orientation>
    </subcellularLocation>
</comment>
<comment type="catalytic activity">
    <reaction evidence="10">
        <text>all-trans-decaprenyl diphosphate + 4-hydroxybenzoate = 4-hydroxy-3-(all-trans-decaprenyl)benzoate + diphosphate</text>
        <dbReference type="Rhea" id="RHEA:44564"/>
        <dbReference type="ChEBI" id="CHEBI:17879"/>
        <dbReference type="ChEBI" id="CHEBI:33019"/>
        <dbReference type="ChEBI" id="CHEBI:60721"/>
        <dbReference type="ChEBI" id="CHEBI:84503"/>
        <dbReference type="EC" id="2.5.1.39"/>
    </reaction>
    <physiologicalReaction direction="left-to-right" evidence="10">
        <dbReference type="Rhea" id="RHEA:44565"/>
    </physiologicalReaction>
</comment>
<dbReference type="PANTHER" id="PTHR11048">
    <property type="entry name" value="PRENYLTRANSFERASES"/>
    <property type="match status" value="1"/>
</dbReference>
<comment type="function">
    <text evidence="13">Catalyzes the prenylation of para-hydroxybenzoate (PHB) with an all-trans polyprenyl group. Mediates the second step in the final reaction sequence of coenzyme Q (CoQ) biosynthesis, which is the condensation of the polyisoprenoid side chain with PHB, generating the first membrane-bound Q intermediate.</text>
</comment>
<evidence type="ECO:0000256" key="13">
    <source>
        <dbReference type="HAMAP-Rule" id="MF_03189"/>
    </source>
</evidence>
<evidence type="ECO:0000256" key="11">
    <source>
        <dbReference type="ARBA" id="ARBA00050454"/>
    </source>
</evidence>
<reference evidence="15" key="1">
    <citation type="submission" date="2003-08" db="EMBL/GenBank/DDBJ databases">
        <authorList>
            <person name="Birren B."/>
            <person name="Nusbaum C."/>
            <person name="Abebe A."/>
            <person name="Abouelleil A."/>
            <person name="Adekoya E."/>
            <person name="Ait-zahra M."/>
            <person name="Allen N."/>
            <person name="Allen T."/>
            <person name="An P."/>
            <person name="Anderson M."/>
            <person name="Anderson S."/>
            <person name="Arachchi H."/>
            <person name="Armbruster J."/>
            <person name="Bachantsang P."/>
            <person name="Baldwin J."/>
            <person name="Barry A."/>
            <person name="Bayul T."/>
            <person name="Blitshsteyn B."/>
            <person name="Bloom T."/>
            <person name="Blye J."/>
            <person name="Boguslavskiy L."/>
            <person name="Borowsky M."/>
            <person name="Boukhgalter B."/>
            <person name="Brunache A."/>
            <person name="Butler J."/>
            <person name="Calixte N."/>
            <person name="Calvo S."/>
            <person name="Camarata J."/>
            <person name="Campo K."/>
            <person name="Chang J."/>
            <person name="Cheshatsang Y."/>
            <person name="Citroen M."/>
            <person name="Collymore A."/>
            <person name="Considine T."/>
            <person name="Cook A."/>
            <person name="Cooke P."/>
            <person name="Corum B."/>
            <person name="Cuomo C."/>
            <person name="David R."/>
            <person name="Dawoe T."/>
            <person name="Degray S."/>
            <person name="Dodge S."/>
            <person name="Dooley K."/>
            <person name="Dorje P."/>
            <person name="Dorjee K."/>
            <person name="Dorris L."/>
            <person name="Duffey N."/>
            <person name="Dupes A."/>
            <person name="Elkins T."/>
            <person name="Engels R."/>
            <person name="Erickson J."/>
            <person name="Farina A."/>
            <person name="Faro S."/>
            <person name="Ferreira P."/>
            <person name="Fischer H."/>
            <person name="Fitzgerald M."/>
            <person name="Foley K."/>
            <person name="Gage D."/>
            <person name="Galagan J."/>
            <person name="Gearin G."/>
            <person name="Gnerre S."/>
            <person name="Gnirke A."/>
            <person name="Goyette A."/>
            <person name="Graham J."/>
            <person name="Grandbois E."/>
            <person name="Gyaltsen K."/>
            <person name="Hafez N."/>
            <person name="Hagopian D."/>
            <person name="Hagos B."/>
            <person name="Hall J."/>
            <person name="Hatcher B."/>
            <person name="Heller A."/>
            <person name="Higgins H."/>
            <person name="Honan T."/>
            <person name="Horn A."/>
            <person name="Houde N."/>
            <person name="Hughes L."/>
            <person name="Hulme W."/>
            <person name="Husby E."/>
            <person name="Iliev I."/>
            <person name="Jaffe D."/>
            <person name="Jones C."/>
            <person name="Kamal M."/>
            <person name="Kamat A."/>
            <person name="Kamvysselis M."/>
            <person name="Karlsson E."/>
            <person name="Kells C."/>
            <person name="Kieu A."/>
            <person name="Kisner P."/>
            <person name="Kodira C."/>
            <person name="Kulbokas E."/>
            <person name="Labutti K."/>
            <person name="Lama D."/>
            <person name="Landers T."/>
            <person name="Leger J."/>
            <person name="Levine S."/>
            <person name="Lewis D."/>
            <person name="Lewis T."/>
            <person name="Lindblad-toh K."/>
            <person name="Liu X."/>
            <person name="Lokyitsang T."/>
            <person name="Lokyitsang Y."/>
            <person name="Lucien O."/>
            <person name="Lui A."/>
            <person name="Ma L.J."/>
            <person name="Mabbitt R."/>
            <person name="Macdonald J."/>
            <person name="Maclean C."/>
            <person name="Major J."/>
            <person name="Manning J."/>
            <person name="Marabella R."/>
            <person name="Maru K."/>
            <person name="Matthews C."/>
            <person name="Mauceli E."/>
            <person name="Mccarthy M."/>
            <person name="Mcdonough S."/>
            <person name="Mcghee T."/>
            <person name="Meldrim J."/>
            <person name="Meneus L."/>
            <person name="Mesirov J."/>
            <person name="Mihalev A."/>
            <person name="Mihova T."/>
            <person name="Mikkelsen T."/>
            <person name="Mlenga V."/>
            <person name="Moru K."/>
            <person name="Mozes J."/>
            <person name="Mulrain L."/>
            <person name="Munson G."/>
            <person name="Naylor J."/>
            <person name="Newes C."/>
            <person name="Nguyen C."/>
            <person name="Nguyen N."/>
            <person name="Nguyen T."/>
            <person name="Nicol R."/>
            <person name="Nielsen C."/>
            <person name="Nizzari M."/>
            <person name="Norbu C."/>
            <person name="Norbu N."/>
            <person name="O'donnell P."/>
            <person name="Okoawo O."/>
            <person name="O'leary S."/>
            <person name="Omotosho B."/>
            <person name="O'neill K."/>
            <person name="Osman S."/>
            <person name="Parker S."/>
            <person name="Perrin D."/>
            <person name="Phunkhang P."/>
            <person name="Piqani B."/>
            <person name="Purcell S."/>
            <person name="Rachupka T."/>
            <person name="Ramasamy U."/>
            <person name="Rameau R."/>
            <person name="Ray V."/>
            <person name="Raymond C."/>
            <person name="Retta R."/>
            <person name="Richardson S."/>
            <person name="Rise C."/>
            <person name="Rodriguez J."/>
            <person name="Rogers J."/>
            <person name="Rogov P."/>
            <person name="Rutman M."/>
            <person name="Schupbach R."/>
            <person name="Seaman C."/>
            <person name="Settipalli S."/>
            <person name="Sharpe T."/>
            <person name="Sheridan J."/>
            <person name="Sherpa N."/>
            <person name="Shi J."/>
            <person name="Smirnov S."/>
            <person name="Smith C."/>
            <person name="Sougnez C."/>
            <person name="Spencer B."/>
            <person name="Stalker J."/>
            <person name="Stange-thomann N."/>
            <person name="Stavropoulos S."/>
            <person name="Stetson K."/>
            <person name="Stone C."/>
            <person name="Stone S."/>
            <person name="Stubbs M."/>
            <person name="Talamas J."/>
            <person name="Tchuinga P."/>
            <person name="Tenzing P."/>
            <person name="Tesfaye S."/>
            <person name="Theodore J."/>
            <person name="Thoulutsang Y."/>
            <person name="Topham K."/>
            <person name="Towey S."/>
            <person name="Tsamla T."/>
            <person name="Tsomo N."/>
            <person name="Vallee D."/>
            <person name="Vassiliev H."/>
            <person name="Venkataraman V."/>
            <person name="Vinson J."/>
            <person name="Vo A."/>
            <person name="Wade C."/>
            <person name="Wang S."/>
            <person name="Wangchuk T."/>
            <person name="Wangdi T."/>
            <person name="Whittaker C."/>
            <person name="Wilkinson J."/>
            <person name="Wu Y."/>
            <person name="Wyman D."/>
            <person name="Yadav S."/>
            <person name="Yang S."/>
            <person name="Yang X."/>
            <person name="Yeager S."/>
            <person name="Yee E."/>
            <person name="Young G."/>
            <person name="Zainoun J."/>
            <person name="Zembeck L."/>
            <person name="Zimmer A."/>
            <person name="Zody M."/>
            <person name="Lander E."/>
        </authorList>
    </citation>
    <scope>NUCLEOTIDE SEQUENCE [LARGE SCALE GENOMIC DNA]</scope>
</reference>
<dbReference type="PROSITE" id="PS00943">
    <property type="entry name" value="UBIA"/>
    <property type="match status" value="1"/>
</dbReference>
<organism evidence="14 15">
    <name type="scientific">Ciona savignyi</name>
    <name type="common">Pacific transparent sea squirt</name>
    <dbReference type="NCBI Taxonomy" id="51511"/>
    <lineage>
        <taxon>Eukaryota</taxon>
        <taxon>Metazoa</taxon>
        <taxon>Chordata</taxon>
        <taxon>Tunicata</taxon>
        <taxon>Ascidiacea</taxon>
        <taxon>Phlebobranchia</taxon>
        <taxon>Cionidae</taxon>
        <taxon>Ciona</taxon>
    </lineage>
</organism>
<dbReference type="STRING" id="51511.ENSCSAVP00000008914"/>
<sequence>MANLVRKFPHGIQPYLELARVDKPIGTLLLYIPCAYSICLAASPGQLPSFYYLGLFGVGAFLMRGAGCVINDLWDKDLDKQVERTKNRPIAAGVVSTKNAIKLLAVQLTLSLGILLSLNPTCIMIGCASMVPVVIYPLAKRVTMPQAVLGLTFNMGALMGYTAVTGTINWPVQLTLYASCFIWTLYYDTIYALQDLHDDKKAGIKSTARLFSKYSDKELQVMGFRATSHFMNVKFISLILHPFCRALPNLHLQHNIIYKYSKVNPMNRKSCWDAFSANKWVGLILIGGIILSKITQTKKLDERTRKIVELQYDSSDLHNN</sequence>
<dbReference type="InterPro" id="IPR030470">
    <property type="entry name" value="UbiA_prenylTrfase_CS"/>
</dbReference>
<dbReference type="Gene3D" id="1.20.120.1780">
    <property type="entry name" value="UbiA prenyltransferase"/>
    <property type="match status" value="1"/>
</dbReference>
<keyword evidence="5 13" id="KW-0831">Ubiquinone biosynthesis</keyword>
<evidence type="ECO:0000256" key="5">
    <source>
        <dbReference type="ARBA" id="ARBA00022688"/>
    </source>
</evidence>
<keyword evidence="15" id="KW-1185">Reference proteome</keyword>